<feature type="domain" description="FAD-binding PCMH-type" evidence="9">
    <location>
        <begin position="879"/>
        <end position="1056"/>
    </location>
</feature>
<dbReference type="Pfam" id="PF14420">
    <property type="entry name" value="Clr5"/>
    <property type="match status" value="1"/>
</dbReference>
<dbReference type="PROSITE" id="PS51387">
    <property type="entry name" value="FAD_PCMH"/>
    <property type="match status" value="1"/>
</dbReference>
<dbReference type="InterPro" id="IPR006094">
    <property type="entry name" value="Oxid_FAD_bind_N"/>
</dbReference>
<dbReference type="InterPro" id="IPR016171">
    <property type="entry name" value="Vanillyl_alc_oxidase_C-sub2"/>
</dbReference>
<dbReference type="FunFam" id="1.10.45.10:FF:000001">
    <property type="entry name" value="D-lactate dehydrogenase mitochondrial"/>
    <property type="match status" value="1"/>
</dbReference>
<keyword evidence="4" id="KW-0274">FAD</keyword>
<dbReference type="EMBL" id="PKSG01000422">
    <property type="protein sequence ID" value="POR35680.1"/>
    <property type="molecule type" value="Genomic_DNA"/>
</dbReference>
<feature type="region of interest" description="Disordered" evidence="8">
    <location>
        <begin position="1703"/>
        <end position="1726"/>
    </location>
</feature>
<feature type="region of interest" description="Disordered" evidence="8">
    <location>
        <begin position="674"/>
        <end position="702"/>
    </location>
</feature>
<dbReference type="InterPro" id="IPR016166">
    <property type="entry name" value="FAD-bd_PCMH"/>
</dbReference>
<evidence type="ECO:0000256" key="5">
    <source>
        <dbReference type="ARBA" id="ARBA00023002"/>
    </source>
</evidence>
<dbReference type="InterPro" id="IPR057940">
    <property type="entry name" value="Tri-helical_dom"/>
</dbReference>
<evidence type="ECO:0000256" key="1">
    <source>
        <dbReference type="ARBA" id="ARBA00001974"/>
    </source>
</evidence>
<comment type="similarity">
    <text evidence="2">Belongs to the FAD-binding oxidoreductase/transferase type 4 family.</text>
</comment>
<evidence type="ECO:0000259" key="9">
    <source>
        <dbReference type="PROSITE" id="PS51387"/>
    </source>
</evidence>
<proteinExistence type="inferred from homology"/>
<accession>A0A2S4KZR0</accession>
<dbReference type="Proteomes" id="UP000237481">
    <property type="component" value="Unassembled WGS sequence"/>
</dbReference>
<evidence type="ECO:0000313" key="11">
    <source>
        <dbReference type="Proteomes" id="UP000237481"/>
    </source>
</evidence>
<dbReference type="GO" id="GO:0071949">
    <property type="term" value="F:FAD binding"/>
    <property type="evidence" value="ECO:0007669"/>
    <property type="project" value="InterPro"/>
</dbReference>
<dbReference type="GO" id="GO:0008720">
    <property type="term" value="F:D-lactate dehydrogenase (NAD+) activity"/>
    <property type="evidence" value="ECO:0007669"/>
    <property type="project" value="TreeGrafter"/>
</dbReference>
<feature type="compositionally biased region" description="Basic and acidic residues" evidence="8">
    <location>
        <begin position="376"/>
        <end position="387"/>
    </location>
</feature>
<protein>
    <recommendedName>
        <fullName evidence="6">D-lactate dehydrogenase (cytochrome)</fullName>
        <ecNumber evidence="6">1.1.2.4</ecNumber>
    </recommendedName>
</protein>
<dbReference type="Pfam" id="PF01565">
    <property type="entry name" value="FAD_binding_4"/>
    <property type="match status" value="1"/>
</dbReference>
<comment type="cofactor">
    <cofactor evidence="1">
        <name>FAD</name>
        <dbReference type="ChEBI" id="CHEBI:57692"/>
    </cofactor>
</comment>
<dbReference type="OrthoDB" id="7786253at2759"/>
<feature type="compositionally biased region" description="Low complexity" evidence="8">
    <location>
        <begin position="470"/>
        <end position="480"/>
    </location>
</feature>
<evidence type="ECO:0000313" key="10">
    <source>
        <dbReference type="EMBL" id="POR35680.1"/>
    </source>
</evidence>
<evidence type="ECO:0000256" key="7">
    <source>
        <dbReference type="ARBA" id="ARBA00051436"/>
    </source>
</evidence>
<dbReference type="SUPFAM" id="SSF55103">
    <property type="entry name" value="FAD-linked oxidases, C-terminal domain"/>
    <property type="match status" value="1"/>
</dbReference>
<feature type="compositionally biased region" description="Acidic residues" evidence="8">
    <location>
        <begin position="1666"/>
        <end position="1675"/>
    </location>
</feature>
<dbReference type="PANTHER" id="PTHR11748:SF116">
    <property type="entry name" value="D-LACTATE DEHYDROGENASE (CYTOCHROME) (AFU_ORTHOLOGUE AFUA_7G02560)"/>
    <property type="match status" value="1"/>
</dbReference>
<feature type="compositionally biased region" description="Pro residues" evidence="8">
    <location>
        <begin position="1703"/>
        <end position="1712"/>
    </location>
</feature>
<dbReference type="FunFam" id="3.30.70.2740:FF:000001">
    <property type="entry name" value="D-lactate dehydrogenase mitochondrial"/>
    <property type="match status" value="1"/>
</dbReference>
<feature type="region of interest" description="Disordered" evidence="8">
    <location>
        <begin position="110"/>
        <end position="199"/>
    </location>
</feature>
<feature type="compositionally biased region" description="Polar residues" evidence="8">
    <location>
        <begin position="188"/>
        <end position="199"/>
    </location>
</feature>
<dbReference type="InterPro" id="IPR056669">
    <property type="entry name" value="DUF7767"/>
</dbReference>
<dbReference type="GO" id="GO:0004458">
    <property type="term" value="F:D-lactate dehydrogenase (cytochrome) activity"/>
    <property type="evidence" value="ECO:0007669"/>
    <property type="project" value="UniProtKB-EC"/>
</dbReference>
<comment type="catalytic activity">
    <reaction evidence="7">
        <text>(R)-lactate + 2 Fe(III)-[cytochrome c] = 2 Fe(II)-[cytochrome c] + pyruvate + 2 H(+)</text>
        <dbReference type="Rhea" id="RHEA:13521"/>
        <dbReference type="Rhea" id="RHEA-COMP:10350"/>
        <dbReference type="Rhea" id="RHEA-COMP:14399"/>
        <dbReference type="ChEBI" id="CHEBI:15361"/>
        <dbReference type="ChEBI" id="CHEBI:15378"/>
        <dbReference type="ChEBI" id="CHEBI:16004"/>
        <dbReference type="ChEBI" id="CHEBI:29033"/>
        <dbReference type="ChEBI" id="CHEBI:29034"/>
        <dbReference type="EC" id="1.1.2.4"/>
    </reaction>
</comment>
<feature type="region of interest" description="Disordered" evidence="8">
    <location>
        <begin position="1632"/>
        <end position="1681"/>
    </location>
</feature>
<dbReference type="FunFam" id="3.30.465.10:FF:000014">
    <property type="entry name" value="D-lactate dehydrogenase (Cytochrome), putative"/>
    <property type="match status" value="1"/>
</dbReference>
<keyword evidence="5" id="KW-0560">Oxidoreductase</keyword>
<evidence type="ECO:0000256" key="8">
    <source>
        <dbReference type="SAM" id="MobiDB-lite"/>
    </source>
</evidence>
<gene>
    <name evidence="10" type="ORF">TPAR_04121</name>
</gene>
<dbReference type="InterPro" id="IPR025676">
    <property type="entry name" value="Clr5_dom"/>
</dbReference>
<dbReference type="GO" id="GO:1903457">
    <property type="term" value="P:lactate catabolic process"/>
    <property type="evidence" value="ECO:0007669"/>
    <property type="project" value="TreeGrafter"/>
</dbReference>
<dbReference type="InterPro" id="IPR005373">
    <property type="entry name" value="PHAF1"/>
</dbReference>
<feature type="region of interest" description="Disordered" evidence="8">
    <location>
        <begin position="470"/>
        <end position="491"/>
    </location>
</feature>
<name>A0A2S4KZR0_9HYPO</name>
<dbReference type="Gene3D" id="1.10.45.10">
    <property type="entry name" value="Vanillyl-alcohol Oxidase, Chain A, domain 4"/>
    <property type="match status" value="1"/>
</dbReference>
<organism evidence="10 11">
    <name type="scientific">Tolypocladium paradoxum</name>
    <dbReference type="NCBI Taxonomy" id="94208"/>
    <lineage>
        <taxon>Eukaryota</taxon>
        <taxon>Fungi</taxon>
        <taxon>Dikarya</taxon>
        <taxon>Ascomycota</taxon>
        <taxon>Pezizomycotina</taxon>
        <taxon>Sordariomycetes</taxon>
        <taxon>Hypocreomycetidae</taxon>
        <taxon>Hypocreales</taxon>
        <taxon>Ophiocordycipitaceae</taxon>
        <taxon>Tolypocladium</taxon>
    </lineage>
</organism>
<feature type="compositionally biased region" description="Polar residues" evidence="8">
    <location>
        <begin position="1634"/>
        <end position="1643"/>
    </location>
</feature>
<feature type="region of interest" description="Disordered" evidence="8">
    <location>
        <begin position="376"/>
        <end position="438"/>
    </location>
</feature>
<dbReference type="PANTHER" id="PTHR11748">
    <property type="entry name" value="D-LACTATE DEHYDROGENASE"/>
    <property type="match status" value="1"/>
</dbReference>
<sequence length="1866" mass="206163">MVYDWDPHQETCYRLYIEEGRSLEDIMEHMKTAHRFAPSKRAFQTQFRRWNFPPKQRPAYKDDRLVARVKELWERNLAQREMLRVLNEEDGFEIKARELMRVRTRNRWLLRGPNGDKARGPELADEDASPEEGPSALDEGSTLASRSAQDVPSQRTASEGLQDSDRVEDGGGKGDKRRRRRRRASADPSGSTSRFPSETTLDEARRILSLDPATYRILRTNFQRICQEEGVSKKTIAGVERWETVKARLVRDVPQLQTTLWMAKDNAEPKKLALDVICTDVTKRMRNLETRMTLAEARNLLGINPEESRELRIAFHQILAESRLTCKSEASPEQWANLKRRWAERSGLARRVMDDTGDDDQDSRKKARALEVMAKDVMKRIRDDKGRKDHRAAGQQLPLSPAVSPHGGQPSRGVKIGQNQSSPAADQMDLGDGMASNAFDDMSEVSHASQMAFSPASSSMGTHLPISLQSQSSNLSDSQDGLPQPPRVLGSSMTAGIGLESQMGSSLLHGANAQPAFMDQPYVQPQYAAAATSAPVFPQVQSVSNACAIYLRLHPSSSFVANTSLWIATISSHSLEELHQVAAEKFPGTVCVHVEGILKDGKGRELPLPVEQDQELAGVEGVLKPRFGAEYGIYGAFGGYFVSEILAAHGDCTGADPRVSNTTTSTSNVYKLLRDPTDSSGSRPTRARGHWRHEQPSDDPAMAQLRLPTTRALRSLGAAASRAPAAAPTATVRCYATEIEPEKPKAPRQGNEAKLGRSFQGQVMGSIGARLRREREQREHYEKWRDMTDPSRNWMITFFFLSSVGIAYYLGTYWPRDPDPSSTLPLSKTRDPKHNTKLENMQAAWADFVKILGKDHVSTLETDIEHHSTSTWSTHQPKADEKPFCVVYPGSTEEVSEIMKICHLRKIPVVGYSGGTSLEGHYTQTRKGISIDFGRMNKVLALHQEDLDVIVQPAVGWEALNDELAKQGLFFPPDPGPGAMIGGMVGTGCSGTNAYRYGTMREWVLSLTVVMADGTIIKTRQRPRKSSAGYDLTKLFIGSEGTLGLVTEATLKVTVKAASTSVAVCTFPSIQDAATCVSKVVGEGVPMAAIEMLDDSQMKYINAAGMTSREWAEAPTLFFKFAGTPTGVKEQVAQVQGLARQAGSRTFEFAKNQDEQDELWSARKEALWSTMAAGREGDRVWTGDVAVPMSRLPALVEETKEDIRRSGLSGSIVGHVGDGNFHTILVYSEAQRKKAEMVVHRMVKRAIEMEGTGEHGVGLVKRDYLPHELGETTVDAMRQIKKAFDPLCLLNCDKVVRMQKPRRGEVEEWHSSNRPVTSRALAAELPRVMRRDASHGSLPVVIVDLAPVSPIAPTGTAHPPRACSRESAMSFQLYPGRGLGFLVLGASLHDVLTRLKAEPQRFPKLEVLYSPDRPVTEPVCIVLPQNGIRLWFDGPEQRLRLIEVTDFTKNHITFKERDLLKPASGTWAFRYLYNRLGPTYAGEFIPPPGGQDDAIYVLSYPGVAFNFSLASSAYSPTKDVVSQLSASPSQVATSMAVFSGDSWAEARPNLWTEVLPSIKATSPLPRGKEVYPDEVSLVRLYGGGKLDLFRKWTSSAFRIQLGETTPQDLVMELGPPNAIYRKNDQRMVIHKMRTASNSRSRPNSADLGRADESTDTDQSSMNTGSDDSDDEEAVDDQAASNPSGECFYNYFYLGFDVLLSTPAPPSSAPPGPDAAANGPENPIKSHHPDRLVATKLVLHGNIPGSYEFNRHRRCRWEIGYLSDESGSGEPPVSSETEFKHIEARMNEAWEDAFPPGKPQPRQRGMVLNRGWGDSPGSSCEFLGGWEESGARRAEANGDSTTTTLYGFPGLVFEVLKNDYVNTVTVF</sequence>
<dbReference type="STRING" id="94208.A0A2S4KZR0"/>
<evidence type="ECO:0000256" key="6">
    <source>
        <dbReference type="ARBA" id="ARBA00038897"/>
    </source>
</evidence>
<feature type="compositionally biased region" description="Polar residues" evidence="8">
    <location>
        <begin position="142"/>
        <end position="161"/>
    </location>
</feature>
<dbReference type="Pfam" id="PF03676">
    <property type="entry name" value="PHAF1"/>
    <property type="match status" value="2"/>
</dbReference>
<dbReference type="GO" id="GO:0005739">
    <property type="term" value="C:mitochondrion"/>
    <property type="evidence" value="ECO:0007669"/>
    <property type="project" value="TreeGrafter"/>
</dbReference>
<comment type="caution">
    <text evidence="10">The sequence shown here is derived from an EMBL/GenBank/DDBJ whole genome shotgun (WGS) entry which is preliminary data.</text>
</comment>
<keyword evidence="11" id="KW-1185">Reference proteome</keyword>
<evidence type="ECO:0000256" key="2">
    <source>
        <dbReference type="ARBA" id="ARBA00008000"/>
    </source>
</evidence>
<dbReference type="Pfam" id="PF24465">
    <property type="entry name" value="Tri-helical"/>
    <property type="match status" value="2"/>
</dbReference>
<dbReference type="Pfam" id="PF02913">
    <property type="entry name" value="FAD-oxidase_C"/>
    <property type="match status" value="1"/>
</dbReference>
<dbReference type="InterPro" id="IPR004113">
    <property type="entry name" value="FAD-bd_oxidored_4_C"/>
</dbReference>
<feature type="compositionally biased region" description="Basic and acidic residues" evidence="8">
    <location>
        <begin position="163"/>
        <end position="174"/>
    </location>
</feature>
<reference evidence="10 11" key="1">
    <citation type="submission" date="2018-01" db="EMBL/GenBank/DDBJ databases">
        <title>Harnessing the power of phylogenomics to disentangle the directionality and signatures of interkingdom host jumping in the parasitic fungal genus Tolypocladium.</title>
        <authorList>
            <person name="Quandt C.A."/>
            <person name="Patterson W."/>
            <person name="Spatafora J.W."/>
        </authorList>
    </citation>
    <scope>NUCLEOTIDE SEQUENCE [LARGE SCALE GENOMIC DNA]</scope>
    <source>
        <strain evidence="10 11">NRBC 100945</strain>
    </source>
</reference>
<feature type="compositionally biased region" description="Low complexity" evidence="8">
    <location>
        <begin position="1713"/>
        <end position="1722"/>
    </location>
</feature>
<evidence type="ECO:0000256" key="3">
    <source>
        <dbReference type="ARBA" id="ARBA00022630"/>
    </source>
</evidence>
<dbReference type="Gene3D" id="3.30.465.10">
    <property type="match status" value="1"/>
</dbReference>
<dbReference type="SUPFAM" id="SSF56176">
    <property type="entry name" value="FAD-binding/transporter-associated domain-like"/>
    <property type="match status" value="1"/>
</dbReference>
<evidence type="ECO:0000256" key="4">
    <source>
        <dbReference type="ARBA" id="ARBA00022827"/>
    </source>
</evidence>
<dbReference type="InterPro" id="IPR016164">
    <property type="entry name" value="FAD-linked_Oxase-like_C"/>
</dbReference>
<dbReference type="EC" id="1.1.2.4" evidence="6"/>
<dbReference type="Gene3D" id="3.30.70.2740">
    <property type="match status" value="1"/>
</dbReference>
<keyword evidence="3" id="KW-0285">Flavoprotein</keyword>
<dbReference type="InterPro" id="IPR036318">
    <property type="entry name" value="FAD-bd_PCMH-like_sf"/>
</dbReference>
<dbReference type="InterPro" id="IPR016169">
    <property type="entry name" value="FAD-bd_PCMH_sub2"/>
</dbReference>
<dbReference type="Pfam" id="PF24962">
    <property type="entry name" value="DUF7767"/>
    <property type="match status" value="1"/>
</dbReference>